<keyword evidence="3" id="KW-1185">Reference proteome</keyword>
<sequence length="249" mass="28695">MGKWGKLSYAQKKTVSTIGMLMQKTEMVHEGARLGIAVSGGVDSFVLIRAMLIRQAIIPMNIELMVLHVNPGFDPESHKPLIQWCEEYGLSSHIELTDYGPRAHGPENRNKSACFFCSKLRRKRLYELCGQYNLTHLAIGHTADDLVTTFHMNITQNGRVQGLSASEPFFKGKLQMIRPALMLEKKYIKAAARQWELPIWKNNCPSNDATKRSYIYDRLQEEWQKNPVTRNNTFNALRRWQLDLNMKKQ</sequence>
<dbReference type="PANTHER" id="PTHR43686">
    <property type="entry name" value="SULFURTRANSFERASE-RELATED"/>
    <property type="match status" value="1"/>
</dbReference>
<evidence type="ECO:0000259" key="1">
    <source>
        <dbReference type="Pfam" id="PF01171"/>
    </source>
</evidence>
<reference evidence="3" key="1">
    <citation type="submission" date="2016-10" db="EMBL/GenBank/DDBJ databases">
        <authorList>
            <person name="Varghese N."/>
            <person name="Submissions S."/>
        </authorList>
    </citation>
    <scope>NUCLEOTIDE SEQUENCE [LARGE SCALE GENOMIC DNA]</scope>
    <source>
        <strain evidence="3">DSM 16995</strain>
    </source>
</reference>
<dbReference type="Pfam" id="PF01171">
    <property type="entry name" value="ATP_bind_3"/>
    <property type="match status" value="1"/>
</dbReference>
<evidence type="ECO:0000313" key="2">
    <source>
        <dbReference type="EMBL" id="SDK75793.1"/>
    </source>
</evidence>
<dbReference type="InterPro" id="IPR014729">
    <property type="entry name" value="Rossmann-like_a/b/a_fold"/>
</dbReference>
<feature type="domain" description="tRNA(Ile)-lysidine/2-thiocytidine synthase N-terminal" evidence="1">
    <location>
        <begin position="35"/>
        <end position="212"/>
    </location>
</feature>
<proteinExistence type="predicted"/>
<dbReference type="AlphaFoldDB" id="A0A1G9EIA1"/>
<name>A0A1G9EIA1_9BACT</name>
<dbReference type="OrthoDB" id="9801054at2"/>
<dbReference type="SUPFAM" id="SSF52402">
    <property type="entry name" value="Adenine nucleotide alpha hydrolases-like"/>
    <property type="match status" value="1"/>
</dbReference>
<dbReference type="RefSeq" id="WP_092159135.1">
    <property type="nucleotide sequence ID" value="NZ_FNGA01000002.1"/>
</dbReference>
<dbReference type="EMBL" id="FNGA01000002">
    <property type="protein sequence ID" value="SDK75793.1"/>
    <property type="molecule type" value="Genomic_DNA"/>
</dbReference>
<dbReference type="Proteomes" id="UP000199053">
    <property type="component" value="Unassembled WGS sequence"/>
</dbReference>
<dbReference type="PANTHER" id="PTHR43686:SF1">
    <property type="entry name" value="AMINOTRAN_5 DOMAIN-CONTAINING PROTEIN"/>
    <property type="match status" value="1"/>
</dbReference>
<protein>
    <submittedName>
        <fullName evidence="2">tRNA(Ile)-lysidine synthetase, N-terminal domain-containing protein</fullName>
    </submittedName>
</protein>
<evidence type="ECO:0000313" key="3">
    <source>
        <dbReference type="Proteomes" id="UP000199053"/>
    </source>
</evidence>
<accession>A0A1G9EIA1</accession>
<dbReference type="InterPro" id="IPR011063">
    <property type="entry name" value="TilS/TtcA_N"/>
</dbReference>
<dbReference type="STRING" id="246191.SAMN05660337_1125"/>
<organism evidence="2 3">
    <name type="scientific">Maridesulfovibrio ferrireducens</name>
    <dbReference type="NCBI Taxonomy" id="246191"/>
    <lineage>
        <taxon>Bacteria</taxon>
        <taxon>Pseudomonadati</taxon>
        <taxon>Thermodesulfobacteriota</taxon>
        <taxon>Desulfovibrionia</taxon>
        <taxon>Desulfovibrionales</taxon>
        <taxon>Desulfovibrionaceae</taxon>
        <taxon>Maridesulfovibrio</taxon>
    </lineage>
</organism>
<dbReference type="Gene3D" id="3.40.50.620">
    <property type="entry name" value="HUPs"/>
    <property type="match status" value="1"/>
</dbReference>
<gene>
    <name evidence="2" type="ORF">SAMN05660337_1125</name>
</gene>